<comment type="caution">
    <text evidence="1">The sequence shown here is derived from an EMBL/GenBank/DDBJ whole genome shotgun (WGS) entry which is preliminary data.</text>
</comment>
<sequence length="201" mass="21304">MLPGMALVMSPPHTRPPLGWVTAEPPSVAVTVHADEVGPAAWFALHRDRVVRTVWGELAIARDATETPEVRAQALACLVPDRGVVARASAAWVHTGRHSPARVDVLVPARARRPDPHPLRVACEADLRPGDTLTLGSVRVTSVQRTGVDVARLLPVAVAREVLGGLLQVGFDPGAALGMLAPMAGQRGVRDARTLLIELVP</sequence>
<gene>
    <name evidence="1" type="ORF">CSO01_08050</name>
</gene>
<dbReference type="AlphaFoldDB" id="A0A512PA54"/>
<evidence type="ECO:0000313" key="2">
    <source>
        <dbReference type="Proteomes" id="UP000321798"/>
    </source>
</evidence>
<reference evidence="1 2" key="1">
    <citation type="submission" date="2019-07" db="EMBL/GenBank/DDBJ databases">
        <title>Whole genome shotgun sequence of Cellulomonas soli NBRC 109434.</title>
        <authorList>
            <person name="Hosoyama A."/>
            <person name="Uohara A."/>
            <person name="Ohji S."/>
            <person name="Ichikawa N."/>
        </authorList>
    </citation>
    <scope>NUCLEOTIDE SEQUENCE [LARGE SCALE GENOMIC DNA]</scope>
    <source>
        <strain evidence="1 2">NBRC 109434</strain>
    </source>
</reference>
<keyword evidence="2" id="KW-1185">Reference proteome</keyword>
<evidence type="ECO:0000313" key="1">
    <source>
        <dbReference type="EMBL" id="GEP68090.1"/>
    </source>
</evidence>
<name>A0A512PA54_9CELL</name>
<accession>A0A512PA54</accession>
<proteinExistence type="predicted"/>
<organism evidence="1 2">
    <name type="scientific">Cellulomonas soli</name>
    <dbReference type="NCBI Taxonomy" id="931535"/>
    <lineage>
        <taxon>Bacteria</taxon>
        <taxon>Bacillati</taxon>
        <taxon>Actinomycetota</taxon>
        <taxon>Actinomycetes</taxon>
        <taxon>Micrococcales</taxon>
        <taxon>Cellulomonadaceae</taxon>
        <taxon>Cellulomonas</taxon>
    </lineage>
</organism>
<protein>
    <recommendedName>
        <fullName evidence="3">AbiEi antitoxin C-terminal domain-containing protein</fullName>
    </recommendedName>
</protein>
<dbReference type="Proteomes" id="UP000321798">
    <property type="component" value="Unassembled WGS sequence"/>
</dbReference>
<dbReference type="EMBL" id="BKAL01000002">
    <property type="protein sequence ID" value="GEP68090.1"/>
    <property type="molecule type" value="Genomic_DNA"/>
</dbReference>
<evidence type="ECO:0008006" key="3">
    <source>
        <dbReference type="Google" id="ProtNLM"/>
    </source>
</evidence>